<gene>
    <name evidence="15" type="ORF">QBC35DRAFT_523653</name>
</gene>
<evidence type="ECO:0000256" key="4">
    <source>
        <dbReference type="ARBA" id="ARBA00021642"/>
    </source>
</evidence>
<feature type="region of interest" description="Disordered" evidence="11">
    <location>
        <begin position="396"/>
        <end position="422"/>
    </location>
</feature>
<protein>
    <recommendedName>
        <fullName evidence="4">Pre-rRNA-processing protein IPI1</fullName>
        <ecNumber evidence="2">3.6.4.13</ecNumber>
    </recommendedName>
    <alternativeName>
        <fullName evidence="3">Pre-rRNA-processing protein ipi1</fullName>
    </alternativeName>
</protein>
<evidence type="ECO:0000256" key="5">
    <source>
        <dbReference type="ARBA" id="ARBA00022741"/>
    </source>
</evidence>
<evidence type="ECO:0000256" key="9">
    <source>
        <dbReference type="ARBA" id="ARBA00047984"/>
    </source>
</evidence>
<dbReference type="GO" id="GO:0003676">
    <property type="term" value="F:nucleic acid binding"/>
    <property type="evidence" value="ECO:0007669"/>
    <property type="project" value="InterPro"/>
</dbReference>
<keyword evidence="16" id="KW-1185">Reference proteome</keyword>
<evidence type="ECO:0000259" key="12">
    <source>
        <dbReference type="PROSITE" id="PS51192"/>
    </source>
</evidence>
<dbReference type="PROSITE" id="PS51195">
    <property type="entry name" value="Q_MOTIF"/>
    <property type="match status" value="1"/>
</dbReference>
<proteinExistence type="predicted"/>
<evidence type="ECO:0000256" key="7">
    <source>
        <dbReference type="ARBA" id="ARBA00022806"/>
    </source>
</evidence>
<evidence type="ECO:0000256" key="3">
    <source>
        <dbReference type="ARBA" id="ARBA00020467"/>
    </source>
</evidence>
<accession>A0AAN6WW58</accession>
<dbReference type="Gene3D" id="3.40.50.300">
    <property type="entry name" value="P-loop containing nucleotide triphosphate hydrolases"/>
    <property type="match status" value="2"/>
</dbReference>
<dbReference type="SUPFAM" id="SSF52540">
    <property type="entry name" value="P-loop containing nucleoside triphosphate hydrolases"/>
    <property type="match status" value="1"/>
</dbReference>
<evidence type="ECO:0000256" key="6">
    <source>
        <dbReference type="ARBA" id="ARBA00022801"/>
    </source>
</evidence>
<feature type="domain" description="Helicase C-terminal" evidence="13">
    <location>
        <begin position="761"/>
        <end position="909"/>
    </location>
</feature>
<sequence length="963" mass="105845">MGSSNKKKKEKKKDFQKAKLKVGKAKAKAANFTDTSFKSKSIVVNQQTLVSDGLDSAEQFKQNLASCISAKSDHQRREAVAYITNQISLNPPNNPVGTSGVLTKLLPLMSDTAGPVRAQLLKLFRALPASEVGPEVEKILMYIRGGMTHLSTDIRSDTLNVLDWLLEVAGEEAVSCPGGWLKTLNSFSSMLGWNPSVGSAMTSKGWTNAPKATLGTEKGPESRARQLESLARFLQAGFRAEAPVEPNPSEYWDNIYRLPSTPNPFAYLNLFGVPRDEDNEMYQDRSSRQRVFDAKWRPAITSGMDGSRKEGGTVGRAAAALGRALSTGLDIEVVDSEMMDRYRSHSVPSIPSPTLLTFTYSPPQSLIGCCWGEPAEASNSFDNNSDMKNALIDAQAAPSGDENAESVPNHTPQQGFNLAGENWTKSGTSTSYNYAEFADGAEHEWAGNAQVYEFTDEFGDVGPEHPDLEVQLFGEPETRIKQGGDFETITSLELFQEGEVRVEPIINFDHAGLHPVMRRNVELAGYMVPTPIQRYTLPAIKMGYDVIAVAQTGSGKTAAYLIPILNKLMGKAKKLAAGRPNPATYREGIDPPSRAEPLVVVVCPSRELAVQVFNEARKFCYRTMLRPCVVYGGGPLRDQAMQLHKGCDVLIATPGRLGDFLDRPETLTFRRVRYMVFDEADEMLQDDWNEEVGKILSGGEQDEGNINYMLFSATFPKAARDLAKNHLAENHVRLRVGRAGSSHRNIKQVVMQTEPHEKKQTLVDLLNSLPPTRTIIFVNNKRTADELDDLLFNLKFPCTSMHSDRTQREREAAMRGFRAGNFPILITTGVSARGIDVRNVMHVINYDLPSIDHGGIEEYTHRIGRTGRIGHRGLATSFYTDRDEGLASVLTRTLLETNQEIPEFLQSYIPEGMTKENLKFEADSDFDENDIAGAGDAGGDTGGGAWGGDGGGDTAAEEVAEPW</sequence>
<dbReference type="Pfam" id="PF12333">
    <property type="entry name" value="Ipi1_N"/>
    <property type="match status" value="1"/>
</dbReference>
<dbReference type="Pfam" id="PF00271">
    <property type="entry name" value="Helicase_C"/>
    <property type="match status" value="1"/>
</dbReference>
<keyword evidence="5" id="KW-0547">Nucleotide-binding</keyword>
<keyword evidence="8" id="KW-0067">ATP-binding</keyword>
<dbReference type="AlphaFoldDB" id="A0AAN6WW58"/>
<dbReference type="Pfam" id="PF00270">
    <property type="entry name" value="DEAD"/>
    <property type="match status" value="1"/>
</dbReference>
<keyword evidence="6" id="KW-0378">Hydrolase</keyword>
<evidence type="ECO:0000313" key="16">
    <source>
        <dbReference type="Proteomes" id="UP001302126"/>
    </source>
</evidence>
<dbReference type="InterPro" id="IPR014001">
    <property type="entry name" value="Helicase_ATP-bd"/>
</dbReference>
<dbReference type="GO" id="GO:0003724">
    <property type="term" value="F:RNA helicase activity"/>
    <property type="evidence" value="ECO:0007669"/>
    <property type="project" value="UniProtKB-EC"/>
</dbReference>
<reference evidence="15" key="1">
    <citation type="journal article" date="2023" name="Mol. Phylogenet. Evol.">
        <title>Genome-scale phylogeny and comparative genomics of the fungal order Sordariales.</title>
        <authorList>
            <person name="Hensen N."/>
            <person name="Bonometti L."/>
            <person name="Westerberg I."/>
            <person name="Brannstrom I.O."/>
            <person name="Guillou S."/>
            <person name="Cros-Aarteil S."/>
            <person name="Calhoun S."/>
            <person name="Haridas S."/>
            <person name="Kuo A."/>
            <person name="Mondo S."/>
            <person name="Pangilinan J."/>
            <person name="Riley R."/>
            <person name="LaButti K."/>
            <person name="Andreopoulos B."/>
            <person name="Lipzen A."/>
            <person name="Chen C."/>
            <person name="Yan M."/>
            <person name="Daum C."/>
            <person name="Ng V."/>
            <person name="Clum A."/>
            <person name="Steindorff A."/>
            <person name="Ohm R.A."/>
            <person name="Martin F."/>
            <person name="Silar P."/>
            <person name="Natvig D.O."/>
            <person name="Lalanne C."/>
            <person name="Gautier V."/>
            <person name="Ament-Velasquez S.L."/>
            <person name="Kruys A."/>
            <person name="Hutchinson M.I."/>
            <person name="Powell A.J."/>
            <person name="Barry K."/>
            <person name="Miller A.N."/>
            <person name="Grigoriev I.V."/>
            <person name="Debuchy R."/>
            <person name="Gladieux P."/>
            <person name="Hiltunen Thoren M."/>
            <person name="Johannesson H."/>
        </authorList>
    </citation>
    <scope>NUCLEOTIDE SEQUENCE</scope>
    <source>
        <strain evidence="15">PSN309</strain>
    </source>
</reference>
<keyword evidence="7 15" id="KW-0347">Helicase</keyword>
<dbReference type="Proteomes" id="UP001302126">
    <property type="component" value="Unassembled WGS sequence"/>
</dbReference>
<dbReference type="GO" id="GO:0005524">
    <property type="term" value="F:ATP binding"/>
    <property type="evidence" value="ECO:0007669"/>
    <property type="project" value="UniProtKB-KW"/>
</dbReference>
<dbReference type="InterPro" id="IPR011545">
    <property type="entry name" value="DEAD/DEAH_box_helicase_dom"/>
</dbReference>
<organism evidence="15 16">
    <name type="scientific">Podospora australis</name>
    <dbReference type="NCBI Taxonomy" id="1536484"/>
    <lineage>
        <taxon>Eukaryota</taxon>
        <taxon>Fungi</taxon>
        <taxon>Dikarya</taxon>
        <taxon>Ascomycota</taxon>
        <taxon>Pezizomycotina</taxon>
        <taxon>Sordariomycetes</taxon>
        <taxon>Sordariomycetidae</taxon>
        <taxon>Sordariales</taxon>
        <taxon>Podosporaceae</taxon>
        <taxon>Podospora</taxon>
    </lineage>
</organism>
<dbReference type="SMART" id="SM00487">
    <property type="entry name" value="DEXDc"/>
    <property type="match status" value="1"/>
</dbReference>
<dbReference type="PANTHER" id="PTHR47958">
    <property type="entry name" value="ATP-DEPENDENT RNA HELICASE DBP3"/>
    <property type="match status" value="1"/>
</dbReference>
<dbReference type="InterPro" id="IPR014014">
    <property type="entry name" value="RNA_helicase_DEAD_Q_motif"/>
</dbReference>
<feature type="domain" description="Helicase ATP-binding" evidence="12">
    <location>
        <begin position="537"/>
        <end position="733"/>
    </location>
</feature>
<dbReference type="InterPro" id="IPR027417">
    <property type="entry name" value="P-loop_NTPase"/>
</dbReference>
<dbReference type="PROSITE" id="PS00039">
    <property type="entry name" value="DEAD_ATP_HELICASE"/>
    <property type="match status" value="1"/>
</dbReference>
<evidence type="ECO:0000256" key="11">
    <source>
        <dbReference type="SAM" id="MobiDB-lite"/>
    </source>
</evidence>
<evidence type="ECO:0000256" key="8">
    <source>
        <dbReference type="ARBA" id="ARBA00022840"/>
    </source>
</evidence>
<name>A0AAN6WW58_9PEZI</name>
<evidence type="ECO:0000259" key="13">
    <source>
        <dbReference type="PROSITE" id="PS51194"/>
    </source>
</evidence>
<evidence type="ECO:0000256" key="2">
    <source>
        <dbReference type="ARBA" id="ARBA00012552"/>
    </source>
</evidence>
<dbReference type="PROSITE" id="PS51194">
    <property type="entry name" value="HELICASE_CTER"/>
    <property type="match status" value="1"/>
</dbReference>
<evidence type="ECO:0000256" key="10">
    <source>
        <dbReference type="PROSITE-ProRule" id="PRU00552"/>
    </source>
</evidence>
<feature type="domain" description="DEAD-box RNA helicase Q" evidence="14">
    <location>
        <begin position="506"/>
        <end position="534"/>
    </location>
</feature>
<dbReference type="InterPro" id="IPR000629">
    <property type="entry name" value="RNA-helicase_DEAD-box_CS"/>
</dbReference>
<reference evidence="15" key="2">
    <citation type="submission" date="2023-05" db="EMBL/GenBank/DDBJ databases">
        <authorList>
            <consortium name="Lawrence Berkeley National Laboratory"/>
            <person name="Steindorff A."/>
            <person name="Hensen N."/>
            <person name="Bonometti L."/>
            <person name="Westerberg I."/>
            <person name="Brannstrom I.O."/>
            <person name="Guillou S."/>
            <person name="Cros-Aarteil S."/>
            <person name="Calhoun S."/>
            <person name="Haridas S."/>
            <person name="Kuo A."/>
            <person name="Mondo S."/>
            <person name="Pangilinan J."/>
            <person name="Riley R."/>
            <person name="Labutti K."/>
            <person name="Andreopoulos B."/>
            <person name="Lipzen A."/>
            <person name="Chen C."/>
            <person name="Yanf M."/>
            <person name="Daum C."/>
            <person name="Ng V."/>
            <person name="Clum A."/>
            <person name="Ohm R."/>
            <person name="Martin F."/>
            <person name="Silar P."/>
            <person name="Natvig D."/>
            <person name="Lalanne C."/>
            <person name="Gautier V."/>
            <person name="Ament-Velasquez S.L."/>
            <person name="Kruys A."/>
            <person name="Hutchinson M.I."/>
            <person name="Powell A.J."/>
            <person name="Barry K."/>
            <person name="Miller A.N."/>
            <person name="Grigoriev I.V."/>
            <person name="Debuchy R."/>
            <person name="Gladieux P."/>
            <person name="Thoren M.H."/>
            <person name="Johannesson H."/>
        </authorList>
    </citation>
    <scope>NUCLEOTIDE SEQUENCE</scope>
    <source>
        <strain evidence="15">PSN309</strain>
    </source>
</reference>
<evidence type="ECO:0000313" key="15">
    <source>
        <dbReference type="EMBL" id="KAK4187317.1"/>
    </source>
</evidence>
<feature type="region of interest" description="Disordered" evidence="11">
    <location>
        <begin position="927"/>
        <end position="963"/>
    </location>
</feature>
<dbReference type="CDD" id="cd18787">
    <property type="entry name" value="SF2_C_DEAD"/>
    <property type="match status" value="1"/>
</dbReference>
<comment type="catalytic activity">
    <reaction evidence="9">
        <text>ATP + H2O = ADP + phosphate + H(+)</text>
        <dbReference type="Rhea" id="RHEA:13065"/>
        <dbReference type="ChEBI" id="CHEBI:15377"/>
        <dbReference type="ChEBI" id="CHEBI:15378"/>
        <dbReference type="ChEBI" id="CHEBI:30616"/>
        <dbReference type="ChEBI" id="CHEBI:43474"/>
        <dbReference type="ChEBI" id="CHEBI:456216"/>
        <dbReference type="EC" id="3.6.4.13"/>
    </reaction>
</comment>
<dbReference type="GO" id="GO:0016787">
    <property type="term" value="F:hydrolase activity"/>
    <property type="evidence" value="ECO:0007669"/>
    <property type="project" value="UniProtKB-KW"/>
</dbReference>
<dbReference type="EC" id="3.6.4.13" evidence="2"/>
<dbReference type="SUPFAM" id="SSF48371">
    <property type="entry name" value="ARM repeat"/>
    <property type="match status" value="1"/>
</dbReference>
<dbReference type="SMART" id="SM00490">
    <property type="entry name" value="HELICc"/>
    <property type="match status" value="1"/>
</dbReference>
<evidence type="ECO:0000256" key="1">
    <source>
        <dbReference type="ARBA" id="ARBA00002355"/>
    </source>
</evidence>
<dbReference type="InterPro" id="IPR024679">
    <property type="entry name" value="Ipi1_N"/>
</dbReference>
<dbReference type="PROSITE" id="PS51192">
    <property type="entry name" value="HELICASE_ATP_BIND_1"/>
    <property type="match status" value="1"/>
</dbReference>
<feature type="short sequence motif" description="Q motif" evidence="10">
    <location>
        <begin position="506"/>
        <end position="534"/>
    </location>
</feature>
<dbReference type="InterPro" id="IPR001650">
    <property type="entry name" value="Helicase_C-like"/>
</dbReference>
<dbReference type="EMBL" id="MU864405">
    <property type="protein sequence ID" value="KAK4187317.1"/>
    <property type="molecule type" value="Genomic_DNA"/>
</dbReference>
<comment type="function">
    <text evidence="1">Component of the RIX1 complex required for processing of ITS2 sequences from 35S pre-rRNA.</text>
</comment>
<dbReference type="InterPro" id="IPR016024">
    <property type="entry name" value="ARM-type_fold"/>
</dbReference>
<feature type="compositionally biased region" description="Gly residues" evidence="11">
    <location>
        <begin position="935"/>
        <end position="953"/>
    </location>
</feature>
<comment type="caution">
    <text evidence="15">The sequence shown here is derived from an EMBL/GenBank/DDBJ whole genome shotgun (WGS) entry which is preliminary data.</text>
</comment>
<evidence type="ECO:0000259" key="14">
    <source>
        <dbReference type="PROSITE" id="PS51195"/>
    </source>
</evidence>
<feature type="compositionally biased region" description="Polar residues" evidence="11">
    <location>
        <begin position="406"/>
        <end position="416"/>
    </location>
</feature>